<dbReference type="Proteomes" id="UP000855471">
    <property type="component" value="Unassembled WGS sequence"/>
</dbReference>
<dbReference type="EMBL" id="DACSXJ010000070">
    <property type="protein sequence ID" value="HAT3900709.1"/>
    <property type="molecule type" value="Genomic_DNA"/>
</dbReference>
<dbReference type="EMBL" id="JABXRI010000001">
    <property type="protein sequence ID" value="MBA8061764.1"/>
    <property type="molecule type" value="Genomic_DNA"/>
</dbReference>
<evidence type="ECO:0000313" key="7">
    <source>
        <dbReference type="Proteomes" id="UP000591803"/>
    </source>
</evidence>
<accession>A0A0N8LVA2</accession>
<evidence type="ECO:0000313" key="2">
    <source>
        <dbReference type="EMBL" id="HAT3900709.1"/>
    </source>
</evidence>
<feature type="chain" id="PRO_5011860976" description="YkfB" evidence="1">
    <location>
        <begin position="24"/>
        <end position="155"/>
    </location>
</feature>
<reference evidence="6" key="1">
    <citation type="submission" date="2015-09" db="EMBL/GenBank/DDBJ databases">
        <title>Prevalence of NDMs in South Africa.</title>
        <authorList>
            <person name="Osei Sekyere J."/>
            <person name="Govinden U."/>
            <person name="Essack S."/>
            <person name="Haldorsen B."/>
            <person name="Samuelsen O."/>
            <person name="Aasnaes B."/>
            <person name="Sundsfjord A."/>
        </authorList>
    </citation>
    <scope>NUCLEOTIDE SEQUENCE [LARGE SCALE GENOMIC DNA]</scope>
    <source>
        <strain evidence="6">ST62:944112508</strain>
    </source>
</reference>
<evidence type="ECO:0000256" key="1">
    <source>
        <dbReference type="SAM" id="SignalP"/>
    </source>
</evidence>
<reference evidence="4 7" key="4">
    <citation type="submission" date="2020-06" db="EMBL/GenBank/DDBJ databases">
        <title>REHAB project genomes.</title>
        <authorList>
            <person name="Shaw L.P."/>
        </authorList>
    </citation>
    <scope>NUCLEOTIDE SEQUENCE [LARGE SCALE GENOMIC DNA]</scope>
    <source>
        <strain evidence="4 7">RHBSTW-00116</strain>
    </source>
</reference>
<proteinExistence type="predicted"/>
<feature type="signal peptide" evidence="1">
    <location>
        <begin position="1"/>
        <end position="23"/>
    </location>
</feature>
<evidence type="ECO:0000313" key="6">
    <source>
        <dbReference type="Proteomes" id="UP000050520"/>
    </source>
</evidence>
<dbReference type="RefSeq" id="WP_001547765.1">
    <property type="nucleotide sequence ID" value="NZ_CAXOKH010000043.1"/>
</dbReference>
<dbReference type="EMBL" id="JABXRI010000001">
    <property type="protein sequence ID" value="MBA8062426.1"/>
    <property type="molecule type" value="Genomic_DNA"/>
</dbReference>
<dbReference type="Proteomes" id="UP000050520">
    <property type="component" value="Unassembled WGS sequence"/>
</dbReference>
<protein>
    <recommendedName>
        <fullName evidence="8">YkfB</fullName>
    </recommendedName>
</protein>
<evidence type="ECO:0000313" key="5">
    <source>
        <dbReference type="EMBL" id="MBA8062426.1"/>
    </source>
</evidence>
<dbReference type="AlphaFoldDB" id="A0A0N8LVA2"/>
<dbReference type="Proteomes" id="UP000591803">
    <property type="component" value="Unassembled WGS sequence"/>
</dbReference>
<reference evidence="3 6" key="2">
    <citation type="journal article" date="2017" name="PLoS ONE">
        <title>Genomic and phenotypic characterisation of fluoroquinolone resistance mechanisms in Enterobacteriaceae in Durban, South Africa.</title>
        <authorList>
            <person name="Osei Sekyere J."/>
            <person name="Amoako D.G."/>
        </authorList>
    </citation>
    <scope>NUCLEOTIDE SEQUENCE [LARGE SCALE GENOMIC DNA]</scope>
    <source>
        <strain evidence="3 6">ST62:944112508</strain>
    </source>
</reference>
<gene>
    <name evidence="3" type="ORF">AN672_20050</name>
    <name evidence="4" type="ORF">HV077_04995</name>
    <name evidence="5" type="ORF">HV077_08450</name>
    <name evidence="2" type="ORF">I9Y29_005212</name>
</gene>
<name>A0A0N8LVA2_CITFR</name>
<evidence type="ECO:0000313" key="4">
    <source>
        <dbReference type="EMBL" id="MBA8061764.1"/>
    </source>
</evidence>
<dbReference type="GeneID" id="93197820"/>
<reference evidence="2" key="3">
    <citation type="journal article" date="2018" name="Genome Biol.">
        <title>SKESA: strategic k-mer extension for scrupulous assemblies.</title>
        <authorList>
            <person name="Souvorov A."/>
            <person name="Agarwala R."/>
            <person name="Lipman D.J."/>
        </authorList>
    </citation>
    <scope>NUCLEOTIDE SEQUENCE</scope>
    <source>
        <strain evidence="2">O50</strain>
    </source>
</reference>
<dbReference type="EMBL" id="LJEB01000096">
    <property type="protein sequence ID" value="KPR53571.1"/>
    <property type="molecule type" value="Genomic_DNA"/>
</dbReference>
<evidence type="ECO:0000313" key="3">
    <source>
        <dbReference type="EMBL" id="KPR53571.1"/>
    </source>
</evidence>
<evidence type="ECO:0008006" key="8">
    <source>
        <dbReference type="Google" id="ProtNLM"/>
    </source>
</evidence>
<organism evidence="4 7">
    <name type="scientific">Citrobacter freundii</name>
    <dbReference type="NCBI Taxonomy" id="546"/>
    <lineage>
        <taxon>Bacteria</taxon>
        <taxon>Pseudomonadati</taxon>
        <taxon>Pseudomonadota</taxon>
        <taxon>Gammaproteobacteria</taxon>
        <taxon>Enterobacterales</taxon>
        <taxon>Enterobacteriaceae</taxon>
        <taxon>Citrobacter</taxon>
        <taxon>Citrobacter freundii complex</taxon>
    </lineage>
</organism>
<keyword evidence="1" id="KW-0732">Signal</keyword>
<sequence length="155" mass="17026">MTILSLSRFMLAGVLLASFNASAIPGFWQQGYGQGNTEYSVTEASGKTFTINCTGNPDQNGFYQHSVFLTLADDKMVSSHDDDTTITVVMDHQQYIIPSSLGWRNGDNAWFDFISNISEAGQFDVYVNDHKAGTFTADRKNAEKVLSTLGDCSND</sequence>
<comment type="caution">
    <text evidence="4">The sequence shown here is derived from an EMBL/GenBank/DDBJ whole genome shotgun (WGS) entry which is preliminary data.</text>
</comment>
<reference evidence="2" key="5">
    <citation type="submission" date="2020-09" db="EMBL/GenBank/DDBJ databases">
        <authorList>
            <consortium name="NCBI Pathogen Detection Project"/>
        </authorList>
    </citation>
    <scope>NUCLEOTIDE SEQUENCE</scope>
    <source>
        <strain evidence="2">O50</strain>
    </source>
</reference>